<dbReference type="GO" id="GO:0008270">
    <property type="term" value="F:zinc ion binding"/>
    <property type="evidence" value="ECO:0007669"/>
    <property type="project" value="UniProtKB-KW"/>
</dbReference>
<evidence type="ECO:0000256" key="2">
    <source>
        <dbReference type="ARBA" id="ARBA00022771"/>
    </source>
</evidence>
<dbReference type="WBParaSite" id="BXY_0759000.1">
    <property type="protein sequence ID" value="BXY_0759000.1"/>
    <property type="gene ID" value="BXY_0759000"/>
</dbReference>
<dbReference type="Pfam" id="PF04500">
    <property type="entry name" value="FLYWCH"/>
    <property type="match status" value="1"/>
</dbReference>
<dbReference type="Gene3D" id="2.20.25.240">
    <property type="match status" value="1"/>
</dbReference>
<keyword evidence="1" id="KW-0479">Metal-binding</keyword>
<evidence type="ECO:0000256" key="1">
    <source>
        <dbReference type="ARBA" id="ARBA00022723"/>
    </source>
</evidence>
<evidence type="ECO:0000313" key="8">
    <source>
        <dbReference type="WBParaSite" id="BXY_0759000.1"/>
    </source>
</evidence>
<evidence type="ECO:0000256" key="5">
    <source>
        <dbReference type="SAM" id="MobiDB-lite"/>
    </source>
</evidence>
<reference evidence="8" key="1">
    <citation type="submission" date="2016-11" db="UniProtKB">
        <authorList>
            <consortium name="WormBaseParasite"/>
        </authorList>
    </citation>
    <scope>IDENTIFICATION</scope>
</reference>
<proteinExistence type="predicted"/>
<evidence type="ECO:0000259" key="6">
    <source>
        <dbReference type="Pfam" id="PF04500"/>
    </source>
</evidence>
<evidence type="ECO:0000256" key="3">
    <source>
        <dbReference type="ARBA" id="ARBA00022833"/>
    </source>
</evidence>
<name>A0A1I7S3K9_BURXY</name>
<dbReference type="eggNOG" id="ENOG502T1DJ">
    <property type="taxonomic scope" value="Eukaryota"/>
</dbReference>
<dbReference type="AlphaFoldDB" id="A0A1I7S3K9"/>
<evidence type="ECO:0000313" key="7">
    <source>
        <dbReference type="Proteomes" id="UP000095284"/>
    </source>
</evidence>
<feature type="coiled-coil region" evidence="4">
    <location>
        <begin position="381"/>
        <end position="435"/>
    </location>
</feature>
<dbReference type="Proteomes" id="UP000095284">
    <property type="component" value="Unplaced"/>
</dbReference>
<keyword evidence="3" id="KW-0862">Zinc</keyword>
<keyword evidence="2" id="KW-0863">Zinc-finger</keyword>
<keyword evidence="4" id="KW-0175">Coiled coil</keyword>
<feature type="domain" description="FLYWCH-type" evidence="6">
    <location>
        <begin position="88"/>
        <end position="140"/>
    </location>
</feature>
<protein>
    <submittedName>
        <fullName evidence="8">Regulatory protein zeste</fullName>
    </submittedName>
</protein>
<accession>A0A1I7S3K9</accession>
<dbReference type="InterPro" id="IPR007588">
    <property type="entry name" value="Znf_FLYWCH"/>
</dbReference>
<evidence type="ECO:0000256" key="4">
    <source>
        <dbReference type="SAM" id="Coils"/>
    </source>
</evidence>
<organism evidence="7 8">
    <name type="scientific">Bursaphelenchus xylophilus</name>
    <name type="common">Pinewood nematode worm</name>
    <name type="synonym">Aphelenchoides xylophilus</name>
    <dbReference type="NCBI Taxonomy" id="6326"/>
    <lineage>
        <taxon>Eukaryota</taxon>
        <taxon>Metazoa</taxon>
        <taxon>Ecdysozoa</taxon>
        <taxon>Nematoda</taxon>
        <taxon>Chromadorea</taxon>
        <taxon>Rhabditida</taxon>
        <taxon>Tylenchina</taxon>
        <taxon>Tylenchomorpha</taxon>
        <taxon>Aphelenchoidea</taxon>
        <taxon>Aphelenchoididae</taxon>
        <taxon>Bursaphelenchus</taxon>
    </lineage>
</organism>
<feature type="region of interest" description="Disordered" evidence="5">
    <location>
        <begin position="40"/>
        <end position="67"/>
    </location>
</feature>
<sequence>MNSSSALISSRLMLRLDAGQMPQVNLQALAELFSVHSQTADPSQLSPIPRPDVILPNKDPTDGEKNSDRVQLIPSQKRRHGGFGFVAMMNGYVYHCDYQREGSAGARVYWKCTQRGGCGARLITDKLGLVLNARNNFHSHPPVEEVPENGIRKMEEKDENSAVGSRKQNFNANLAFVKEIHKRKHVLFGTPEHAQHGDVSQNREKAWEEIRETVVQQGHTKFLGKDWRQLRANEWQQVRRATMAKKYVNEMSGSKGGNLNELDQLVLEIVGQENGNEGIEQENSSNGIFGNTEEPLQLPHIHNSMPSNDLLSTILSQFDPSALQQLTQSQTPTLSPDEESNKKLKLEENSDAFRCSPSSSFDDVVDQSDVNFEDLRLRFTREKYRLSIAQEKAKLDLLQTQLNNELQLHEIRLQSEKARLKYEEMRLKREEALNL</sequence>